<dbReference type="Pfam" id="PF13614">
    <property type="entry name" value="AAA_31"/>
    <property type="match status" value="1"/>
</dbReference>
<organism evidence="8 9">
    <name type="scientific">Rhodopirellula sallentina SM41</name>
    <dbReference type="NCBI Taxonomy" id="1263870"/>
    <lineage>
        <taxon>Bacteria</taxon>
        <taxon>Pseudomonadati</taxon>
        <taxon>Planctomycetota</taxon>
        <taxon>Planctomycetia</taxon>
        <taxon>Pirellulales</taxon>
        <taxon>Pirellulaceae</taxon>
        <taxon>Rhodopirellula</taxon>
    </lineage>
</organism>
<dbReference type="EMBL" id="ANOH01000117">
    <property type="protein sequence ID" value="EMI56934.1"/>
    <property type="molecule type" value="Genomic_DNA"/>
</dbReference>
<keyword evidence="3" id="KW-0418">Kinase</keyword>
<dbReference type="GO" id="GO:0005524">
    <property type="term" value="F:ATP binding"/>
    <property type="evidence" value="ECO:0007669"/>
    <property type="project" value="UniProtKB-KW"/>
</dbReference>
<evidence type="ECO:0000256" key="6">
    <source>
        <dbReference type="SAM" id="Coils"/>
    </source>
</evidence>
<evidence type="ECO:0000256" key="4">
    <source>
        <dbReference type="ARBA" id="ARBA00022840"/>
    </source>
</evidence>
<dbReference type="PATRIC" id="fig|1263870.3.peg.1729"/>
<feature type="domain" description="AAA" evidence="7">
    <location>
        <begin position="533"/>
        <end position="673"/>
    </location>
</feature>
<keyword evidence="6" id="KW-0175">Coiled coil</keyword>
<dbReference type="Proteomes" id="UP000011885">
    <property type="component" value="Unassembled WGS sequence"/>
</dbReference>
<accession>M5U6N6</accession>
<gene>
    <name evidence="8" type="ORF">RSSM_01615</name>
</gene>
<comment type="caution">
    <text evidence="8">The sequence shown here is derived from an EMBL/GenBank/DDBJ whole genome shotgun (WGS) entry which is preliminary data.</text>
</comment>
<keyword evidence="5" id="KW-0829">Tyrosine-protein kinase</keyword>
<dbReference type="EC" id="2.7.10.-" evidence="8"/>
<dbReference type="CDD" id="cd22249">
    <property type="entry name" value="UDM1_RNF168_RNF169-like"/>
    <property type="match status" value="1"/>
</dbReference>
<dbReference type="Gene3D" id="3.40.50.300">
    <property type="entry name" value="P-loop containing nucleotide triphosphate hydrolases"/>
    <property type="match status" value="1"/>
</dbReference>
<evidence type="ECO:0000256" key="5">
    <source>
        <dbReference type="ARBA" id="ARBA00023137"/>
    </source>
</evidence>
<dbReference type="InterPro" id="IPR025669">
    <property type="entry name" value="AAA_dom"/>
</dbReference>
<dbReference type="CDD" id="cd05387">
    <property type="entry name" value="BY-kinase"/>
    <property type="match status" value="1"/>
</dbReference>
<dbReference type="InterPro" id="IPR050445">
    <property type="entry name" value="Bact_polysacc_biosynth/exp"/>
</dbReference>
<evidence type="ECO:0000313" key="9">
    <source>
        <dbReference type="Proteomes" id="UP000011885"/>
    </source>
</evidence>
<evidence type="ECO:0000313" key="8">
    <source>
        <dbReference type="EMBL" id="EMI56934.1"/>
    </source>
</evidence>
<protein>
    <submittedName>
        <fullName evidence="8">Exopolysaccharide synthesis protein</fullName>
        <ecNumber evidence="8">2.7.10.-</ecNumber>
    </submittedName>
</protein>
<feature type="coiled-coil region" evidence="6">
    <location>
        <begin position="322"/>
        <end position="386"/>
    </location>
</feature>
<dbReference type="InterPro" id="IPR027417">
    <property type="entry name" value="P-loop_NTPase"/>
</dbReference>
<proteinExistence type="predicted"/>
<sequence>MLGFVPRYQATHLLEANEDFVVFKGVMPVVKDLARNEKSLFFNPIVLDPVLADPQLRSAPSLSDAETAEAQLRENLSVSSGGTEARLVVGYTDTDREAAAMVCNAVVESYLRQRDSFDDTRINNLERWLEPEIQRWEQEVESRQQRVHMLSEKALGFAPGQNLDRAESESNLSRLSDLRAQIGELKIELALFDATEDFPALPLENTSSSPQAIPSVPAVADIKVQKRIVNESDIKSAVEDDVKVREAKRVVDRYSAIVLDLEVKDMVRVSRDYYNQMRKNMEEAERKLAQERTLARDRATKELQRIVEEEYERQKEVVARTFAWQKEQLAKQQEELKKQQANSAEEQKAAQQAYIAAQERERERQRKALLAKLNILQAQHDEERERLEQYGGTTAELQFANDELTVASDVLTKLRGRVAAIRTERRQDGAVRTLASATPPKSPVEKMPYKKLLMASAIAFAVPFFLGLLWEYKIQRLTDAETHDKNHDLAPVLGEIARLPAGHGAAKGRRVFEESIDTLRANLFLSMDTRNTRSIAVVSSMSGEGKSSVASQLALSIAKATGETVLLVDADLRCPDQHEIFGLDMGRGLTSLLAKQTELKDVVDTSLGNLIHLLPAGRLSASPHRLINPANIDNFVSSALEQYQYVVFDTAPVLAAGETLAITAVVDSTLICVMRDVSRKESVVRTTRRLEASGASVAGTVFSGVSARQYAYRYGDYHYAIGGEPVAT</sequence>
<keyword evidence="2" id="KW-0547">Nucleotide-binding</keyword>
<evidence type="ECO:0000256" key="2">
    <source>
        <dbReference type="ARBA" id="ARBA00022741"/>
    </source>
</evidence>
<dbReference type="InterPro" id="IPR005702">
    <property type="entry name" value="Wzc-like_C"/>
</dbReference>
<keyword evidence="1 8" id="KW-0808">Transferase</keyword>
<feature type="coiled-coil region" evidence="6">
    <location>
        <begin position="267"/>
        <end position="294"/>
    </location>
</feature>
<dbReference type="PANTHER" id="PTHR32309">
    <property type="entry name" value="TYROSINE-PROTEIN KINASE"/>
    <property type="match status" value="1"/>
</dbReference>
<evidence type="ECO:0000259" key="7">
    <source>
        <dbReference type="Pfam" id="PF13614"/>
    </source>
</evidence>
<reference evidence="8 9" key="1">
    <citation type="journal article" date="2013" name="Mar. Genomics">
        <title>Expression of sulfatases in Rhodopirellula baltica and the diversity of sulfatases in the genus Rhodopirellula.</title>
        <authorList>
            <person name="Wegner C.E."/>
            <person name="Richter-Heitmann T."/>
            <person name="Klindworth A."/>
            <person name="Klockow C."/>
            <person name="Richter M."/>
            <person name="Achstetter T."/>
            <person name="Glockner F.O."/>
            <person name="Harder J."/>
        </authorList>
    </citation>
    <scope>NUCLEOTIDE SEQUENCE [LARGE SCALE GENOMIC DNA]</scope>
    <source>
        <strain evidence="8 9">SM41</strain>
    </source>
</reference>
<dbReference type="AlphaFoldDB" id="M5U6N6"/>
<name>M5U6N6_9BACT</name>
<keyword evidence="9" id="KW-1185">Reference proteome</keyword>
<evidence type="ECO:0000256" key="3">
    <source>
        <dbReference type="ARBA" id="ARBA00022777"/>
    </source>
</evidence>
<dbReference type="PANTHER" id="PTHR32309:SF31">
    <property type="entry name" value="CAPSULAR EXOPOLYSACCHARIDE FAMILY"/>
    <property type="match status" value="1"/>
</dbReference>
<dbReference type="GO" id="GO:0004713">
    <property type="term" value="F:protein tyrosine kinase activity"/>
    <property type="evidence" value="ECO:0007669"/>
    <property type="project" value="UniProtKB-KW"/>
</dbReference>
<evidence type="ECO:0000256" key="1">
    <source>
        <dbReference type="ARBA" id="ARBA00022679"/>
    </source>
</evidence>
<dbReference type="NCBIfam" id="TIGR01007">
    <property type="entry name" value="eps_fam"/>
    <property type="match status" value="1"/>
</dbReference>
<dbReference type="SUPFAM" id="SSF52540">
    <property type="entry name" value="P-loop containing nucleoside triphosphate hydrolases"/>
    <property type="match status" value="1"/>
</dbReference>
<keyword evidence="4" id="KW-0067">ATP-binding</keyword>